<evidence type="ECO:0000259" key="3">
    <source>
        <dbReference type="Pfam" id="PF05617"/>
    </source>
</evidence>
<sequence length="122" mass="13260">MSIKSVSLLVVILCIAASANAQLPQFPPFPFPFPNLFYPSPGMPGMPGMPRMPDITKCWSSFMDWPGCFAEIRQAVITHNFGSIGPACCKAFLDHEVNCNPFFPPMLKQLCVKSAGPPTTAP</sequence>
<name>A0ABM0X8X2_CAMSA</name>
<protein>
    <submittedName>
        <fullName evidence="5">Uncharacterized protein LOC104761107</fullName>
    </submittedName>
</protein>
<reference evidence="5" key="2">
    <citation type="submission" date="2025-08" db="UniProtKB">
        <authorList>
            <consortium name="RefSeq"/>
        </authorList>
    </citation>
    <scope>IDENTIFICATION</scope>
    <source>
        <tissue evidence="5">Leaf</tissue>
    </source>
</reference>
<dbReference type="Proteomes" id="UP000694864">
    <property type="component" value="Chromosome 18"/>
</dbReference>
<keyword evidence="4" id="KW-1185">Reference proteome</keyword>
<reference evidence="4" key="1">
    <citation type="journal article" date="2014" name="Nat. Commun.">
        <title>The emerging biofuel crop Camelina sativa retains a highly undifferentiated hexaploid genome structure.</title>
        <authorList>
            <person name="Kagale S."/>
            <person name="Koh C."/>
            <person name="Nixon J."/>
            <person name="Bollina V."/>
            <person name="Clarke W.E."/>
            <person name="Tuteja R."/>
            <person name="Spillane C."/>
            <person name="Robinson S.J."/>
            <person name="Links M.G."/>
            <person name="Clarke C."/>
            <person name="Higgins E.E."/>
            <person name="Huebert T."/>
            <person name="Sharpe A.G."/>
            <person name="Parkin I.A."/>
        </authorList>
    </citation>
    <scope>NUCLEOTIDE SEQUENCE [LARGE SCALE GENOMIC DNA]</scope>
    <source>
        <strain evidence="4">cv. DH55</strain>
    </source>
</reference>
<evidence type="ECO:0000313" key="5">
    <source>
        <dbReference type="RefSeq" id="XP_010482440.1"/>
    </source>
</evidence>
<accession>A0ABM0X8X2</accession>
<dbReference type="Pfam" id="PF05617">
    <property type="entry name" value="Prolamin_like"/>
    <property type="match status" value="1"/>
</dbReference>
<feature type="domain" description="Prolamin-like" evidence="3">
    <location>
        <begin position="57"/>
        <end position="101"/>
    </location>
</feature>
<evidence type="ECO:0000256" key="1">
    <source>
        <dbReference type="ARBA" id="ARBA00022729"/>
    </source>
</evidence>
<organism evidence="4 5">
    <name type="scientific">Camelina sativa</name>
    <name type="common">False flax</name>
    <name type="synonym">Myagrum sativum</name>
    <dbReference type="NCBI Taxonomy" id="90675"/>
    <lineage>
        <taxon>Eukaryota</taxon>
        <taxon>Viridiplantae</taxon>
        <taxon>Streptophyta</taxon>
        <taxon>Embryophyta</taxon>
        <taxon>Tracheophyta</taxon>
        <taxon>Spermatophyta</taxon>
        <taxon>Magnoliopsida</taxon>
        <taxon>eudicotyledons</taxon>
        <taxon>Gunneridae</taxon>
        <taxon>Pentapetalae</taxon>
        <taxon>rosids</taxon>
        <taxon>malvids</taxon>
        <taxon>Brassicales</taxon>
        <taxon>Brassicaceae</taxon>
        <taxon>Camelineae</taxon>
        <taxon>Camelina</taxon>
    </lineage>
</organism>
<dbReference type="PANTHER" id="PTHR31181">
    <property type="entry name" value="EGG CELL-SECRETED PROTEIN 1.4"/>
    <property type="match status" value="1"/>
</dbReference>
<keyword evidence="1 2" id="KW-0732">Signal</keyword>
<evidence type="ECO:0000313" key="4">
    <source>
        <dbReference type="Proteomes" id="UP000694864"/>
    </source>
</evidence>
<dbReference type="PANTHER" id="PTHR31181:SF54">
    <property type="entry name" value="CYSTEINE RICH PEPTIDE-RELATED"/>
    <property type="match status" value="1"/>
</dbReference>
<dbReference type="RefSeq" id="XP_010482440.1">
    <property type="nucleotide sequence ID" value="XM_010484138.1"/>
</dbReference>
<feature type="chain" id="PRO_5046727617" evidence="2">
    <location>
        <begin position="22"/>
        <end position="122"/>
    </location>
</feature>
<dbReference type="GeneID" id="104761107"/>
<feature type="signal peptide" evidence="2">
    <location>
        <begin position="1"/>
        <end position="21"/>
    </location>
</feature>
<proteinExistence type="predicted"/>
<dbReference type="InterPro" id="IPR008502">
    <property type="entry name" value="Prolamin-like"/>
</dbReference>
<gene>
    <name evidence="5" type="primary">LOC104761107</name>
</gene>
<evidence type="ECO:0000256" key="2">
    <source>
        <dbReference type="SAM" id="SignalP"/>
    </source>
</evidence>